<feature type="region of interest" description="Disordered" evidence="1">
    <location>
        <begin position="1"/>
        <end position="49"/>
    </location>
</feature>
<keyword evidence="3" id="KW-1185">Reference proteome</keyword>
<keyword evidence="2" id="KW-0966">Cell projection</keyword>
<dbReference type="SUPFAM" id="SSF160214">
    <property type="entry name" value="FlaG-like"/>
    <property type="match status" value="1"/>
</dbReference>
<dbReference type="Proteomes" id="UP000537141">
    <property type="component" value="Unassembled WGS sequence"/>
</dbReference>
<proteinExistence type="predicted"/>
<keyword evidence="2" id="KW-0282">Flagellum</keyword>
<accession>A0A7X0NJP3</accession>
<evidence type="ECO:0000313" key="3">
    <source>
        <dbReference type="Proteomes" id="UP000537141"/>
    </source>
</evidence>
<dbReference type="AlphaFoldDB" id="A0A7X0NJP3"/>
<reference evidence="2 3" key="1">
    <citation type="submission" date="2020-08" db="EMBL/GenBank/DDBJ databases">
        <title>Genomic Encyclopedia of Type Strains, Phase IV (KMG-IV): sequencing the most valuable type-strain genomes for metagenomic binning, comparative biology and taxonomic classification.</title>
        <authorList>
            <person name="Goeker M."/>
        </authorList>
    </citation>
    <scope>NUCLEOTIDE SEQUENCE [LARGE SCALE GENOMIC DNA]</scope>
    <source>
        <strain evidence="2 3">DSM 26287</strain>
    </source>
</reference>
<evidence type="ECO:0000313" key="2">
    <source>
        <dbReference type="EMBL" id="MBB6544717.1"/>
    </source>
</evidence>
<dbReference type="EMBL" id="JACHHU010000035">
    <property type="protein sequence ID" value="MBB6544717.1"/>
    <property type="molecule type" value="Genomic_DNA"/>
</dbReference>
<dbReference type="InterPro" id="IPR035924">
    <property type="entry name" value="FlaG-like_sf"/>
</dbReference>
<dbReference type="InterPro" id="IPR005186">
    <property type="entry name" value="FlaG"/>
</dbReference>
<organism evidence="2 3">
    <name type="scientific">Thalassotalea piscium</name>
    <dbReference type="NCBI Taxonomy" id="1230533"/>
    <lineage>
        <taxon>Bacteria</taxon>
        <taxon>Pseudomonadati</taxon>
        <taxon>Pseudomonadota</taxon>
        <taxon>Gammaproteobacteria</taxon>
        <taxon>Alteromonadales</taxon>
        <taxon>Colwelliaceae</taxon>
        <taxon>Thalassotalea</taxon>
    </lineage>
</organism>
<keyword evidence="2" id="KW-0969">Cilium</keyword>
<dbReference type="PANTHER" id="PTHR37166:SF1">
    <property type="entry name" value="PROTEIN FLAG"/>
    <property type="match status" value="1"/>
</dbReference>
<dbReference type="PANTHER" id="PTHR37166">
    <property type="entry name" value="PROTEIN FLAG"/>
    <property type="match status" value="1"/>
</dbReference>
<dbReference type="RefSeq" id="WP_184426101.1">
    <property type="nucleotide sequence ID" value="NZ_AP027362.1"/>
</dbReference>
<protein>
    <submittedName>
        <fullName evidence="2">Flagellar protein FlaG</fullName>
    </submittedName>
</protein>
<dbReference type="Gene3D" id="3.30.160.170">
    <property type="entry name" value="FlaG-like"/>
    <property type="match status" value="1"/>
</dbReference>
<feature type="compositionally biased region" description="Polar residues" evidence="1">
    <location>
        <begin position="9"/>
        <end position="28"/>
    </location>
</feature>
<sequence>MVKPVSLENPLTNQFSEMASNTFKSNNESDADKERISAETNVAKTESNENKALKNVQEAQVEKSTEESVEELEQAFEEISQFMNMYNRNVNFSMDEKSEKTVIKVFDSDSKELIKQFPSEDLVKLAQKIKELRQDVDLKSGIFLDEKV</sequence>
<gene>
    <name evidence="2" type="ORF">HNQ55_003250</name>
</gene>
<comment type="caution">
    <text evidence="2">The sequence shown here is derived from an EMBL/GenBank/DDBJ whole genome shotgun (WGS) entry which is preliminary data.</text>
</comment>
<dbReference type="Pfam" id="PF03646">
    <property type="entry name" value="FlaG"/>
    <property type="match status" value="1"/>
</dbReference>
<evidence type="ECO:0000256" key="1">
    <source>
        <dbReference type="SAM" id="MobiDB-lite"/>
    </source>
</evidence>
<name>A0A7X0NJP3_9GAMM</name>